<dbReference type="SUPFAM" id="SSF46548">
    <property type="entry name" value="alpha-helical ferredoxin"/>
    <property type="match status" value="2"/>
</dbReference>
<dbReference type="Gene3D" id="3.50.50.60">
    <property type="entry name" value="FAD/NAD(P)-binding domain"/>
    <property type="match status" value="2"/>
</dbReference>
<dbReference type="SUPFAM" id="SSF140490">
    <property type="entry name" value="Nqo1C-terminal domain-like"/>
    <property type="match status" value="1"/>
</dbReference>
<dbReference type="RefSeq" id="WP_326830893.1">
    <property type="nucleotide sequence ID" value="NZ_VUNH01000006.1"/>
</dbReference>
<dbReference type="NCBIfam" id="NF009410">
    <property type="entry name" value="PRK12771.1"/>
    <property type="match status" value="1"/>
</dbReference>
<name>A0A6L5YBN9_9BACT</name>
<dbReference type="PRINTS" id="PR00419">
    <property type="entry name" value="ADXRDTASE"/>
</dbReference>
<gene>
    <name evidence="2" type="ORF">FYJ74_06285</name>
</gene>
<dbReference type="Pfam" id="PF14691">
    <property type="entry name" value="Fer4_20"/>
    <property type="match status" value="1"/>
</dbReference>
<dbReference type="Pfam" id="PF07992">
    <property type="entry name" value="Pyr_redox_2"/>
    <property type="match status" value="1"/>
</dbReference>
<dbReference type="InterPro" id="IPR036188">
    <property type="entry name" value="FAD/NAD-bd_sf"/>
</dbReference>
<dbReference type="GO" id="GO:0051539">
    <property type="term" value="F:4 iron, 4 sulfur cluster binding"/>
    <property type="evidence" value="ECO:0007669"/>
    <property type="project" value="InterPro"/>
</dbReference>
<proteinExistence type="predicted"/>
<dbReference type="InterPro" id="IPR023753">
    <property type="entry name" value="FAD/NAD-binding_dom"/>
</dbReference>
<organism evidence="2 3">
    <name type="scientific">Pyramidobacter porci</name>
    <dbReference type="NCBI Taxonomy" id="2605789"/>
    <lineage>
        <taxon>Bacteria</taxon>
        <taxon>Thermotogati</taxon>
        <taxon>Synergistota</taxon>
        <taxon>Synergistia</taxon>
        <taxon>Synergistales</taxon>
        <taxon>Dethiosulfovibrionaceae</taxon>
        <taxon>Pyramidobacter</taxon>
    </lineage>
</organism>
<dbReference type="EMBL" id="VUNH01000006">
    <property type="protein sequence ID" value="MST55641.1"/>
    <property type="molecule type" value="Genomic_DNA"/>
</dbReference>
<accession>A0A6L5YBN9</accession>
<dbReference type="GO" id="GO:0016491">
    <property type="term" value="F:oxidoreductase activity"/>
    <property type="evidence" value="ECO:0007669"/>
    <property type="project" value="InterPro"/>
</dbReference>
<dbReference type="PANTHER" id="PTHR42783:SF3">
    <property type="entry name" value="GLUTAMATE SYNTHASE [NADPH] SMALL CHAIN-RELATED"/>
    <property type="match status" value="1"/>
</dbReference>
<dbReference type="InterPro" id="IPR019575">
    <property type="entry name" value="Nuop51_4Fe4S-bd"/>
</dbReference>
<comment type="caution">
    <text evidence="2">The sequence shown here is derived from an EMBL/GenBank/DDBJ whole genome shotgun (WGS) entry which is preliminary data.</text>
</comment>
<dbReference type="InterPro" id="IPR028261">
    <property type="entry name" value="DPD_II"/>
</dbReference>
<evidence type="ECO:0000259" key="1">
    <source>
        <dbReference type="SMART" id="SM00928"/>
    </source>
</evidence>
<dbReference type="InterPro" id="IPR009051">
    <property type="entry name" value="Helical_ferredxn"/>
</dbReference>
<sequence length="610" mass="66603">MSRLSIVTKNQAQTTVEGLYKDMERRIQASPPELCPVDLAVSFLHICHSQSCGKCVPCRVGLSRLEELLNSVLDGRADMSTIDTIERTAESVYLTSDCAIGQEAARMVLKGVRGFRDDFVEHIQHGRCMCLQNQPVPCVSLCPAHVDIPGYIALIHAGRYGDAVQLIRKDNPLPAVCGMICEHPCETRCRRTLVDNPINIRGLKRYAVEHEETIPVPKRAPATGKKIAVVGGGPGGLSAAYYLSIMGHDVTVYEQRQQLGGMLRYGIPAYRLPREVLDREIAGLLSAGIHVKTGISVGNDVSVKELYDRYDALYLSIGAHIDKKLGIEGEEAEGVISAVEMLRAIGDGHYPDFTGLDVIVVGGGNVAMDVARSAVRCHAKSVRLVYRRRKEDMTALPEEVEGAIADGVEIVELHAPLRVIRDENNKVVSLCTQPQIIGEFKNGRPAPVDADAPEICFRCDRVLVAIGQGIESRKFEQYGIPVKRGAIESMDTTGIRNADGIFAGGDCVTGPATVIRAIAGGKVAAANIDEYLGFDHVITSGIEVPQVRFDDHTSCGRVNMVERPAAERIRDFDLMELPMSDQEACQESGRCLRCDHFGYGVFKGGRVEKW</sequence>
<dbReference type="Proteomes" id="UP000473699">
    <property type="component" value="Unassembled WGS sequence"/>
</dbReference>
<dbReference type="SUPFAM" id="SSF51971">
    <property type="entry name" value="Nucleotide-binding domain"/>
    <property type="match status" value="2"/>
</dbReference>
<evidence type="ECO:0000313" key="3">
    <source>
        <dbReference type="Proteomes" id="UP000473699"/>
    </source>
</evidence>
<feature type="domain" description="NADH-ubiquinone oxidoreductase 51kDa subunit iron-sulphur binding" evidence="1">
    <location>
        <begin position="37"/>
        <end position="82"/>
    </location>
</feature>
<dbReference type="Pfam" id="PF10589">
    <property type="entry name" value="NADH_4Fe-4S"/>
    <property type="match status" value="1"/>
</dbReference>
<dbReference type="InterPro" id="IPR037207">
    <property type="entry name" value="Nuop51_4Fe4S-bd_sf"/>
</dbReference>
<keyword evidence="3" id="KW-1185">Reference proteome</keyword>
<dbReference type="AlphaFoldDB" id="A0A6L5YBN9"/>
<protein>
    <submittedName>
        <fullName evidence="2">NAD(P)-binding protein</fullName>
    </submittedName>
</protein>
<dbReference type="PANTHER" id="PTHR42783">
    <property type="entry name" value="GLUTAMATE SYNTHASE [NADPH] SMALL CHAIN"/>
    <property type="match status" value="1"/>
</dbReference>
<dbReference type="SMART" id="SM00928">
    <property type="entry name" value="NADH_4Fe-4S"/>
    <property type="match status" value="1"/>
</dbReference>
<evidence type="ECO:0000313" key="2">
    <source>
        <dbReference type="EMBL" id="MST55641.1"/>
    </source>
</evidence>
<reference evidence="2 3" key="1">
    <citation type="submission" date="2019-08" db="EMBL/GenBank/DDBJ databases">
        <title>In-depth cultivation of the pig gut microbiome towards novel bacterial diversity and tailored functional studies.</title>
        <authorList>
            <person name="Wylensek D."/>
            <person name="Hitch T.C.A."/>
            <person name="Clavel T."/>
        </authorList>
    </citation>
    <scope>NUCLEOTIDE SEQUENCE [LARGE SCALE GENOMIC DNA]</scope>
    <source>
        <strain evidence="2 3">SM-530-WT-4B</strain>
    </source>
</reference>
<dbReference type="Gene3D" id="1.10.1060.10">
    <property type="entry name" value="Alpha-helical ferredoxin"/>
    <property type="match status" value="1"/>
</dbReference>